<accession>F3L4D0</accession>
<dbReference type="AlphaFoldDB" id="F3L4D0"/>
<keyword evidence="1" id="KW-0288">FMN</keyword>
<evidence type="ECO:0000313" key="3">
    <source>
        <dbReference type="Proteomes" id="UP000005615"/>
    </source>
</evidence>
<dbReference type="PANTHER" id="PTHR30543">
    <property type="entry name" value="CHROMATE REDUCTASE"/>
    <property type="match status" value="1"/>
</dbReference>
<dbReference type="Proteomes" id="UP000005615">
    <property type="component" value="Unassembled WGS sequence"/>
</dbReference>
<name>F3L4D0_9GAMM</name>
<dbReference type="EMBL" id="AEIG01000080">
    <property type="protein sequence ID" value="EGG28828.1"/>
    <property type="molecule type" value="Genomic_DNA"/>
</dbReference>
<dbReference type="GO" id="GO:0010181">
    <property type="term" value="F:FMN binding"/>
    <property type="evidence" value="ECO:0007669"/>
    <property type="project" value="TreeGrafter"/>
</dbReference>
<dbReference type="PANTHER" id="PTHR30543:SF31">
    <property type="entry name" value="NADPH-DEPENDENT AZOREDUCTASE AZR"/>
    <property type="match status" value="1"/>
</dbReference>
<reference evidence="2 3" key="1">
    <citation type="journal article" date="2011" name="J. Bacteriol.">
        <title>Genome sequence of strain IMCC3088, a proteorhodopsin-containing marine bacterium belonging to the OM60/NOR5 clade.</title>
        <authorList>
            <person name="Jang Y."/>
            <person name="Oh H.M."/>
            <person name="Kang I."/>
            <person name="Lee K."/>
            <person name="Yang S.J."/>
            <person name="Cho J.C."/>
        </authorList>
    </citation>
    <scope>NUCLEOTIDE SEQUENCE [LARGE SCALE GENOMIC DNA]</scope>
    <source>
        <strain evidence="2 3">IMCC3088</strain>
    </source>
</reference>
<dbReference type="Gene3D" id="3.40.50.360">
    <property type="match status" value="1"/>
</dbReference>
<dbReference type="InterPro" id="IPR029039">
    <property type="entry name" value="Flavoprotein-like_sf"/>
</dbReference>
<organism evidence="2 3">
    <name type="scientific">Aequoribacter fuscus</name>
    <dbReference type="NCBI Taxonomy" id="2518989"/>
    <lineage>
        <taxon>Bacteria</taxon>
        <taxon>Pseudomonadati</taxon>
        <taxon>Pseudomonadota</taxon>
        <taxon>Gammaproteobacteria</taxon>
        <taxon>Cellvibrionales</taxon>
        <taxon>Halieaceae</taxon>
        <taxon>Aequoribacter</taxon>
    </lineage>
</organism>
<dbReference type="OrthoDB" id="5563352at2"/>
<dbReference type="STRING" id="2518989.IMCC3088_2531"/>
<comment type="caution">
    <text evidence="2">The sequence shown here is derived from an EMBL/GenBank/DDBJ whole genome shotgun (WGS) entry which is preliminary data.</text>
</comment>
<dbReference type="Pfam" id="PF03358">
    <property type="entry name" value="FMN_red"/>
    <property type="match status" value="1"/>
</dbReference>
<dbReference type="InterPro" id="IPR050712">
    <property type="entry name" value="NAD(P)H-dep_reductase"/>
</dbReference>
<keyword evidence="3" id="KW-1185">Reference proteome</keyword>
<dbReference type="RefSeq" id="WP_009576686.1">
    <property type="nucleotide sequence ID" value="NZ_AEIG01000080.1"/>
</dbReference>
<keyword evidence="1" id="KW-0285">Flavoprotein</keyword>
<dbReference type="SUPFAM" id="SSF52218">
    <property type="entry name" value="Flavoproteins"/>
    <property type="match status" value="1"/>
</dbReference>
<evidence type="ECO:0000313" key="2">
    <source>
        <dbReference type="EMBL" id="EGG28828.1"/>
    </source>
</evidence>
<dbReference type="GO" id="GO:0005829">
    <property type="term" value="C:cytosol"/>
    <property type="evidence" value="ECO:0007669"/>
    <property type="project" value="TreeGrafter"/>
</dbReference>
<dbReference type="GO" id="GO:0016491">
    <property type="term" value="F:oxidoreductase activity"/>
    <property type="evidence" value="ECO:0007669"/>
    <property type="project" value="InterPro"/>
</dbReference>
<proteinExistence type="predicted"/>
<evidence type="ECO:0000256" key="1">
    <source>
        <dbReference type="ARBA" id="ARBA00022643"/>
    </source>
</evidence>
<protein>
    <submittedName>
        <fullName evidence="2">Putative reductase</fullName>
    </submittedName>
</protein>
<dbReference type="eggNOG" id="COG0431">
    <property type="taxonomic scope" value="Bacteria"/>
</dbReference>
<gene>
    <name evidence="2" type="ORF">IMCC3088_2531</name>
</gene>
<dbReference type="InterPro" id="IPR005025">
    <property type="entry name" value="FMN_Rdtase-like_dom"/>
</dbReference>
<sequence>MKIGIISGSHRQDSQSAKIANYLAKLLGETHPKIGTWIHDLGKEPLPMWDEALFTGGEHWAPLAKLREQCASTDGFIIIAPEWHGMAPAAVKNFFLVLGNAGEIAHKPGLLVSLSVLTGGANALCELRMSSYKNSRICYIPEQLVIRNVMGVFNDDASANNPEEHDYFVDRGKYALNQLVEYARALKLVRDSGAGDLAPFPNGM</sequence>